<dbReference type="EMBL" id="ATLV01012369">
    <property type="status" value="NOT_ANNOTATED_CDS"/>
    <property type="molecule type" value="Genomic_DNA"/>
</dbReference>
<protein>
    <submittedName>
        <fullName evidence="1 2">Membrane protein</fullName>
    </submittedName>
</protein>
<evidence type="ECO:0000313" key="3">
    <source>
        <dbReference type="Proteomes" id="UP000030765"/>
    </source>
</evidence>
<evidence type="ECO:0000313" key="1">
    <source>
        <dbReference type="EMBL" id="KFB36647.1"/>
    </source>
</evidence>
<sequence length="207" mass="22463">MDVQIEAWIDGTQTSNRPPIAFFPQAWNVCPVPVWTSLNARGRSIKSTQSDNRLPSLEHDHGSKTIGDSFCGTCGNRRHIPGGDHFEEAAMAVGALRAVLWLDLNLYLCPLMVVEEAWRAKGKDVTFFARGTSTATIILYRSRFSATGTTNGVQSGAICKSESFVKSLLSEPTQLTRAPKESNACQLLASELEGNSIALRSGTGIFS</sequence>
<dbReference type="Proteomes" id="UP000030765">
    <property type="component" value="Unassembled WGS sequence"/>
</dbReference>
<reference evidence="2" key="2">
    <citation type="submission" date="2020-05" db="UniProtKB">
        <authorList>
            <consortium name="EnsemblMetazoa"/>
        </authorList>
    </citation>
    <scope>IDENTIFICATION</scope>
</reference>
<organism evidence="1">
    <name type="scientific">Anopheles sinensis</name>
    <name type="common">Mosquito</name>
    <dbReference type="NCBI Taxonomy" id="74873"/>
    <lineage>
        <taxon>Eukaryota</taxon>
        <taxon>Metazoa</taxon>
        <taxon>Ecdysozoa</taxon>
        <taxon>Arthropoda</taxon>
        <taxon>Hexapoda</taxon>
        <taxon>Insecta</taxon>
        <taxon>Pterygota</taxon>
        <taxon>Neoptera</taxon>
        <taxon>Endopterygota</taxon>
        <taxon>Diptera</taxon>
        <taxon>Nematocera</taxon>
        <taxon>Culicoidea</taxon>
        <taxon>Culicidae</taxon>
        <taxon>Anophelinae</taxon>
        <taxon>Anopheles</taxon>
    </lineage>
</organism>
<keyword evidence="3" id="KW-1185">Reference proteome</keyword>
<reference evidence="1 3" key="1">
    <citation type="journal article" date="2014" name="BMC Genomics">
        <title>Genome sequence of Anopheles sinensis provides insight into genetics basis of mosquito competence for malaria parasites.</title>
        <authorList>
            <person name="Zhou D."/>
            <person name="Zhang D."/>
            <person name="Ding G."/>
            <person name="Shi L."/>
            <person name="Hou Q."/>
            <person name="Ye Y."/>
            <person name="Xu Y."/>
            <person name="Zhou H."/>
            <person name="Xiong C."/>
            <person name="Li S."/>
            <person name="Yu J."/>
            <person name="Hong S."/>
            <person name="Yu X."/>
            <person name="Zou P."/>
            <person name="Chen C."/>
            <person name="Chang X."/>
            <person name="Wang W."/>
            <person name="Lv Y."/>
            <person name="Sun Y."/>
            <person name="Ma L."/>
            <person name="Shen B."/>
            <person name="Zhu C."/>
        </authorList>
    </citation>
    <scope>NUCLEOTIDE SEQUENCE [LARGE SCALE GENOMIC DNA]</scope>
</reference>
<proteinExistence type="predicted"/>
<name>A0A084VFA3_ANOSI</name>
<dbReference type="EnsemblMetazoa" id="ASIC003703-RA">
    <property type="protein sequence ID" value="ASIC003703-PA"/>
    <property type="gene ID" value="ASIC003703"/>
</dbReference>
<gene>
    <name evidence="1" type="ORF">ZHAS_00003703</name>
</gene>
<dbReference type="EMBL" id="KE524785">
    <property type="protein sequence ID" value="KFB36647.1"/>
    <property type="molecule type" value="Genomic_DNA"/>
</dbReference>
<accession>A0A084VFA3</accession>
<dbReference type="AlphaFoldDB" id="A0A084VFA3"/>
<dbReference type="VEuPathDB" id="VectorBase:ASIC003703"/>
<evidence type="ECO:0000313" key="2">
    <source>
        <dbReference type="EnsemblMetazoa" id="ASIC003703-PA"/>
    </source>
</evidence>